<dbReference type="InterPro" id="IPR050204">
    <property type="entry name" value="AraC_XylS_family_regulators"/>
</dbReference>
<proteinExistence type="predicted"/>
<sequence>MDELVDNIVSLDTFNPFFNQRLTDLNLADDRSVIQAVYKILDTCLHVDADTHFIQWAYKKLSASASPASIADIASASGYSQRRVEQKFKMLIGLTAKEIQSILQLRKLIDDLSNPVYNRHLGALALQHGYYDQSHFIRSYQRIIKESPSQFNANEYLLPFSGHFDFLQL</sequence>
<dbReference type="PANTHER" id="PTHR46796">
    <property type="entry name" value="HTH-TYPE TRANSCRIPTIONAL ACTIVATOR RHAS-RELATED"/>
    <property type="match status" value="1"/>
</dbReference>
<dbReference type="eggNOG" id="COG2207">
    <property type="taxonomic scope" value="Bacteria"/>
</dbReference>
<dbReference type="EMBL" id="JNFF01000110">
    <property type="protein sequence ID" value="KEQ28714.1"/>
    <property type="molecule type" value="Genomic_DNA"/>
</dbReference>
<name>A0A081PDE1_9SPHI</name>
<organism evidence="5 6">
    <name type="scientific">Pedobacter antarcticus 4BY</name>
    <dbReference type="NCBI Taxonomy" id="1358423"/>
    <lineage>
        <taxon>Bacteria</taxon>
        <taxon>Pseudomonadati</taxon>
        <taxon>Bacteroidota</taxon>
        <taxon>Sphingobacteriia</taxon>
        <taxon>Sphingobacteriales</taxon>
        <taxon>Sphingobacteriaceae</taxon>
        <taxon>Pedobacter</taxon>
    </lineage>
</organism>
<keyword evidence="2" id="KW-0238">DNA-binding</keyword>
<evidence type="ECO:0000313" key="6">
    <source>
        <dbReference type="Proteomes" id="UP000028007"/>
    </source>
</evidence>
<keyword evidence="3" id="KW-0804">Transcription</keyword>
<keyword evidence="6" id="KW-1185">Reference proteome</keyword>
<keyword evidence="1" id="KW-0805">Transcription regulation</keyword>
<dbReference type="PROSITE" id="PS01124">
    <property type="entry name" value="HTH_ARAC_FAMILY_2"/>
    <property type="match status" value="1"/>
</dbReference>
<dbReference type="SUPFAM" id="SSF46689">
    <property type="entry name" value="Homeodomain-like"/>
    <property type="match status" value="1"/>
</dbReference>
<evidence type="ECO:0000256" key="3">
    <source>
        <dbReference type="ARBA" id="ARBA00023163"/>
    </source>
</evidence>
<dbReference type="GO" id="GO:0003700">
    <property type="term" value="F:DNA-binding transcription factor activity"/>
    <property type="evidence" value="ECO:0007669"/>
    <property type="project" value="InterPro"/>
</dbReference>
<accession>A0A081PDE1</accession>
<dbReference type="PROSITE" id="PS00041">
    <property type="entry name" value="HTH_ARAC_FAMILY_1"/>
    <property type="match status" value="1"/>
</dbReference>
<dbReference type="PANTHER" id="PTHR46796:SF13">
    <property type="entry name" value="HTH-TYPE TRANSCRIPTIONAL ACTIVATOR RHAS"/>
    <property type="match status" value="1"/>
</dbReference>
<gene>
    <name evidence="5" type="ORF">N180_04800</name>
</gene>
<evidence type="ECO:0000256" key="1">
    <source>
        <dbReference type="ARBA" id="ARBA00023015"/>
    </source>
</evidence>
<dbReference type="Gene3D" id="1.10.10.60">
    <property type="entry name" value="Homeodomain-like"/>
    <property type="match status" value="1"/>
</dbReference>
<reference evidence="5 6" key="1">
    <citation type="journal article" date="1992" name="Int. J. Syst. Bacteriol.">
        <title>Sphingobacterium antarcticus sp. nov. a Psychrotrophic Bacterium from the Soils of Schirmacher Oasis, Antarctica.</title>
        <authorList>
            <person name="Shivaji S."/>
            <person name="Ray M.K."/>
            <person name="Rao N.S."/>
            <person name="Saiserr L."/>
            <person name="Jagannadham M.V."/>
            <person name="Kumar G.S."/>
            <person name="Reddy G."/>
            <person name="Bhargava P.M."/>
        </authorList>
    </citation>
    <scope>NUCLEOTIDE SEQUENCE [LARGE SCALE GENOMIC DNA]</scope>
    <source>
        <strain evidence="5 6">4BY</strain>
    </source>
</reference>
<dbReference type="Pfam" id="PF12833">
    <property type="entry name" value="HTH_18"/>
    <property type="match status" value="1"/>
</dbReference>
<feature type="domain" description="HTH araC/xylS-type" evidence="4">
    <location>
        <begin position="51"/>
        <end position="154"/>
    </location>
</feature>
<evidence type="ECO:0000256" key="2">
    <source>
        <dbReference type="ARBA" id="ARBA00023125"/>
    </source>
</evidence>
<dbReference type="SMART" id="SM00342">
    <property type="entry name" value="HTH_ARAC"/>
    <property type="match status" value="1"/>
</dbReference>
<evidence type="ECO:0000259" key="4">
    <source>
        <dbReference type="PROSITE" id="PS01124"/>
    </source>
</evidence>
<dbReference type="AlphaFoldDB" id="A0A081PDE1"/>
<dbReference type="InterPro" id="IPR018060">
    <property type="entry name" value="HTH_AraC"/>
</dbReference>
<dbReference type="Proteomes" id="UP000028007">
    <property type="component" value="Unassembled WGS sequence"/>
</dbReference>
<dbReference type="GO" id="GO:0043565">
    <property type="term" value="F:sequence-specific DNA binding"/>
    <property type="evidence" value="ECO:0007669"/>
    <property type="project" value="InterPro"/>
</dbReference>
<dbReference type="InterPro" id="IPR018062">
    <property type="entry name" value="HTH_AraC-typ_CS"/>
</dbReference>
<evidence type="ECO:0000313" key="5">
    <source>
        <dbReference type="EMBL" id="KEQ28714.1"/>
    </source>
</evidence>
<comment type="caution">
    <text evidence="5">The sequence shown here is derived from an EMBL/GenBank/DDBJ whole genome shotgun (WGS) entry which is preliminary data.</text>
</comment>
<protein>
    <recommendedName>
        <fullName evidence="4">HTH araC/xylS-type domain-containing protein</fullName>
    </recommendedName>
</protein>
<dbReference type="RefSeq" id="WP_037443767.1">
    <property type="nucleotide sequence ID" value="NZ_JNFF01000110.1"/>
</dbReference>
<dbReference type="OrthoDB" id="511992at2"/>
<dbReference type="InterPro" id="IPR009057">
    <property type="entry name" value="Homeodomain-like_sf"/>
</dbReference>